<keyword evidence="4" id="KW-1185">Reference proteome</keyword>
<dbReference type="InterPro" id="IPR036165">
    <property type="entry name" value="YefM-like_sf"/>
</dbReference>
<dbReference type="InterPro" id="IPR006442">
    <property type="entry name" value="Antitoxin_Phd/YefM"/>
</dbReference>
<organism evidence="3 4">
    <name type="scientific">Pseudonocardia yunnanensis</name>
    <dbReference type="NCBI Taxonomy" id="58107"/>
    <lineage>
        <taxon>Bacteria</taxon>
        <taxon>Bacillati</taxon>
        <taxon>Actinomycetota</taxon>
        <taxon>Actinomycetes</taxon>
        <taxon>Pseudonocardiales</taxon>
        <taxon>Pseudonocardiaceae</taxon>
        <taxon>Pseudonocardia</taxon>
    </lineage>
</organism>
<evidence type="ECO:0000313" key="3">
    <source>
        <dbReference type="EMBL" id="MFD1519298.1"/>
    </source>
</evidence>
<evidence type="ECO:0000256" key="1">
    <source>
        <dbReference type="ARBA" id="ARBA00009981"/>
    </source>
</evidence>
<dbReference type="SUPFAM" id="SSF143120">
    <property type="entry name" value="YefM-like"/>
    <property type="match status" value="1"/>
</dbReference>
<dbReference type="InterPro" id="IPR051405">
    <property type="entry name" value="phD/YefM_antitoxin"/>
</dbReference>
<protein>
    <recommendedName>
        <fullName evidence="2">Antitoxin</fullName>
    </recommendedName>
</protein>
<comment type="similarity">
    <text evidence="1 2">Belongs to the phD/YefM antitoxin family.</text>
</comment>
<comment type="function">
    <text evidence="2">Antitoxin component of a type II toxin-antitoxin (TA) system.</text>
</comment>
<name>A0ABW4EVM0_9PSEU</name>
<dbReference type="NCBIfam" id="TIGR01552">
    <property type="entry name" value="phd_fam"/>
    <property type="match status" value="1"/>
</dbReference>
<dbReference type="PANTHER" id="PTHR33713:SF10">
    <property type="entry name" value="ANTITOXIN YAFN"/>
    <property type="match status" value="1"/>
</dbReference>
<dbReference type="Gene3D" id="3.40.1620.10">
    <property type="entry name" value="YefM-like domain"/>
    <property type="match status" value="1"/>
</dbReference>
<dbReference type="PANTHER" id="PTHR33713">
    <property type="entry name" value="ANTITOXIN YAFN-RELATED"/>
    <property type="match status" value="1"/>
</dbReference>
<accession>A0ABW4EVM0</accession>
<dbReference type="EMBL" id="JBHUCO010000016">
    <property type="protein sequence ID" value="MFD1519298.1"/>
    <property type="molecule type" value="Genomic_DNA"/>
</dbReference>
<dbReference type="Pfam" id="PF02604">
    <property type="entry name" value="PhdYeFM_antitox"/>
    <property type="match status" value="1"/>
</dbReference>
<proteinExistence type="inferred from homology"/>
<evidence type="ECO:0000313" key="4">
    <source>
        <dbReference type="Proteomes" id="UP001597114"/>
    </source>
</evidence>
<comment type="caution">
    <text evidence="3">The sequence shown here is derived from an EMBL/GenBank/DDBJ whole genome shotgun (WGS) entry which is preliminary data.</text>
</comment>
<evidence type="ECO:0000256" key="2">
    <source>
        <dbReference type="RuleBase" id="RU362080"/>
    </source>
</evidence>
<gene>
    <name evidence="3" type="ORF">ACFSJD_17535</name>
</gene>
<dbReference type="Proteomes" id="UP001597114">
    <property type="component" value="Unassembled WGS sequence"/>
</dbReference>
<reference evidence="4" key="1">
    <citation type="journal article" date="2019" name="Int. J. Syst. Evol. Microbiol.">
        <title>The Global Catalogue of Microorganisms (GCM) 10K type strain sequencing project: providing services to taxonomists for standard genome sequencing and annotation.</title>
        <authorList>
            <consortium name="The Broad Institute Genomics Platform"/>
            <consortium name="The Broad Institute Genome Sequencing Center for Infectious Disease"/>
            <person name="Wu L."/>
            <person name="Ma J."/>
        </authorList>
    </citation>
    <scope>NUCLEOTIDE SEQUENCE [LARGE SCALE GENOMIC DNA]</scope>
    <source>
        <strain evidence="4">CCM 7043</strain>
    </source>
</reference>
<dbReference type="RefSeq" id="WP_344719405.1">
    <property type="nucleotide sequence ID" value="NZ_BAAAUS010000004.1"/>
</dbReference>
<sequence>MVVQLSPQAYVHEVTEDGISISDAREQLAAVVDRARSEHRPVYLSRRGHRVAAVIDADDLDRILELAEDMADIRAAEAARAELAAAEAAPIPWEEVKADLGL</sequence>